<evidence type="ECO:0000256" key="1">
    <source>
        <dbReference type="SAM" id="MobiDB-lite"/>
    </source>
</evidence>
<proteinExistence type="predicted"/>
<protein>
    <submittedName>
        <fullName evidence="2">DUF968 domain-containing protein</fullName>
    </submittedName>
</protein>
<reference evidence="2 3" key="1">
    <citation type="submission" date="2019-09" db="EMBL/GenBank/DDBJ databases">
        <title>Taxonomic organization of the family Brucellaceae based on a phylogenomic approach.</title>
        <authorList>
            <person name="Leclercq S."/>
            <person name="Cloeckaert A."/>
            <person name="Zygmunt M.S."/>
        </authorList>
    </citation>
    <scope>NUCLEOTIDE SEQUENCE [LARGE SCALE GENOMIC DNA]</scope>
    <source>
        <strain evidence="2 3">CCUG 34461</strain>
    </source>
</reference>
<accession>A0A6I0DVM0</accession>
<sequence>MDKSGKDTQSFKDEKHLAFIRSLPSVVSGVWPTEACHIRTGSAEHNKKKTGKGQKPSDAWVLPLTPEEHREQHSGSEIAFWNRHGINPFDLASKLYAVSGDDEAALVIIRNVRMRR</sequence>
<name>A0A6I0DVM0_BRUAN</name>
<dbReference type="EMBL" id="WBWX01000003">
    <property type="protein sequence ID" value="KAB2799416.1"/>
    <property type="molecule type" value="Genomic_DNA"/>
</dbReference>
<feature type="region of interest" description="Disordered" evidence="1">
    <location>
        <begin position="39"/>
        <end position="59"/>
    </location>
</feature>
<comment type="caution">
    <text evidence="2">The sequence shown here is derived from an EMBL/GenBank/DDBJ whole genome shotgun (WGS) entry which is preliminary data.</text>
</comment>
<dbReference type="AlphaFoldDB" id="A0A6I0DVM0"/>
<gene>
    <name evidence="2" type="ORF">F9L06_10065</name>
</gene>
<evidence type="ECO:0000313" key="2">
    <source>
        <dbReference type="EMBL" id="KAB2799416.1"/>
    </source>
</evidence>
<dbReference type="Proteomes" id="UP000441102">
    <property type="component" value="Unassembled WGS sequence"/>
</dbReference>
<evidence type="ECO:0000313" key="3">
    <source>
        <dbReference type="Proteomes" id="UP000441102"/>
    </source>
</evidence>
<organism evidence="2 3">
    <name type="scientific">Brucella anthropi</name>
    <name type="common">Ochrobactrum anthropi</name>
    <dbReference type="NCBI Taxonomy" id="529"/>
    <lineage>
        <taxon>Bacteria</taxon>
        <taxon>Pseudomonadati</taxon>
        <taxon>Pseudomonadota</taxon>
        <taxon>Alphaproteobacteria</taxon>
        <taxon>Hyphomicrobiales</taxon>
        <taxon>Brucellaceae</taxon>
        <taxon>Brucella/Ochrobactrum group</taxon>
        <taxon>Brucella</taxon>
    </lineage>
</organism>